<dbReference type="Proteomes" id="UP000813824">
    <property type="component" value="Unassembled WGS sequence"/>
</dbReference>
<feature type="compositionally biased region" description="Low complexity" evidence="1">
    <location>
        <begin position="344"/>
        <end position="358"/>
    </location>
</feature>
<accession>A0A8K0XNP3</accession>
<feature type="region of interest" description="Disordered" evidence="1">
    <location>
        <begin position="340"/>
        <end position="371"/>
    </location>
</feature>
<reference evidence="2" key="1">
    <citation type="journal article" date="2021" name="New Phytol.">
        <title>Evolutionary innovations through gain and loss of genes in the ectomycorrhizal Boletales.</title>
        <authorList>
            <person name="Wu G."/>
            <person name="Miyauchi S."/>
            <person name="Morin E."/>
            <person name="Kuo A."/>
            <person name="Drula E."/>
            <person name="Varga T."/>
            <person name="Kohler A."/>
            <person name="Feng B."/>
            <person name="Cao Y."/>
            <person name="Lipzen A."/>
            <person name="Daum C."/>
            <person name="Hundley H."/>
            <person name="Pangilinan J."/>
            <person name="Johnson J."/>
            <person name="Barry K."/>
            <person name="LaButti K."/>
            <person name="Ng V."/>
            <person name="Ahrendt S."/>
            <person name="Min B."/>
            <person name="Choi I.G."/>
            <person name="Park H."/>
            <person name="Plett J.M."/>
            <person name="Magnuson J."/>
            <person name="Spatafora J.W."/>
            <person name="Nagy L.G."/>
            <person name="Henrissat B."/>
            <person name="Grigoriev I.V."/>
            <person name="Yang Z.L."/>
            <person name="Xu J."/>
            <person name="Martin F.M."/>
        </authorList>
    </citation>
    <scope>NUCLEOTIDE SEQUENCE</scope>
    <source>
        <strain evidence="2">KKN 215</strain>
    </source>
</reference>
<organism evidence="2 3">
    <name type="scientific">Cristinia sonorae</name>
    <dbReference type="NCBI Taxonomy" id="1940300"/>
    <lineage>
        <taxon>Eukaryota</taxon>
        <taxon>Fungi</taxon>
        <taxon>Dikarya</taxon>
        <taxon>Basidiomycota</taxon>
        <taxon>Agaricomycotina</taxon>
        <taxon>Agaricomycetes</taxon>
        <taxon>Agaricomycetidae</taxon>
        <taxon>Agaricales</taxon>
        <taxon>Pleurotineae</taxon>
        <taxon>Stephanosporaceae</taxon>
        <taxon>Cristinia</taxon>
    </lineage>
</organism>
<dbReference type="EMBL" id="JAEVFJ010000021">
    <property type="protein sequence ID" value="KAH8097103.1"/>
    <property type="molecule type" value="Genomic_DNA"/>
</dbReference>
<dbReference type="AlphaFoldDB" id="A0A8K0XNP3"/>
<name>A0A8K0XNP3_9AGAR</name>
<gene>
    <name evidence="2" type="ORF">BXZ70DRAFT_944280</name>
</gene>
<sequence length="391" mass="42996">MRARNGSVTSLHSNSSRHPGPSSASAPKFQTSAITLRGLTLEQAQWTLTSEELQSVVSKSIKDWAADPTAVRVLHPRVLHDQLGDEKRKLETQSIELRTNYKLAVRKRRGLATALSNAVELVDTQDHASLSRMMDELKELGDQMDRIAEELYAVTDQQMQLRHLEDVHHSSALGMALRKLNTSFIKHMQDNSALRHRIAELEAERDEGWAHAQEIAQELEAKDPNSGRAGKVTFARKASVRASKAGLRSPNRRRSQRSSAHSSIRSSGMFSPRSAVDDIPPVPPIPSRKSLGIITDLPFRSPGMVSDGSPSSEARALLEAQRELCDMLGISLDEFAPPRRRLSTSDVGATSASGSGSAQLRRNSLITTPARTKDEQRAYVLASIGMTPHEI</sequence>
<proteinExistence type="predicted"/>
<evidence type="ECO:0000313" key="3">
    <source>
        <dbReference type="Proteomes" id="UP000813824"/>
    </source>
</evidence>
<feature type="compositionally biased region" description="Low complexity" evidence="1">
    <location>
        <begin position="257"/>
        <end position="267"/>
    </location>
</feature>
<dbReference type="OrthoDB" id="3271284at2759"/>
<evidence type="ECO:0000256" key="1">
    <source>
        <dbReference type="SAM" id="MobiDB-lite"/>
    </source>
</evidence>
<feature type="compositionally biased region" description="Polar residues" evidence="1">
    <location>
        <begin position="360"/>
        <end position="370"/>
    </location>
</feature>
<comment type="caution">
    <text evidence="2">The sequence shown here is derived from an EMBL/GenBank/DDBJ whole genome shotgun (WGS) entry which is preliminary data.</text>
</comment>
<protein>
    <submittedName>
        <fullName evidence="2">Uncharacterized protein</fullName>
    </submittedName>
</protein>
<feature type="region of interest" description="Disordered" evidence="1">
    <location>
        <begin position="234"/>
        <end position="289"/>
    </location>
</feature>
<feature type="region of interest" description="Disordered" evidence="1">
    <location>
        <begin position="1"/>
        <end position="27"/>
    </location>
</feature>
<keyword evidence="3" id="KW-1185">Reference proteome</keyword>
<evidence type="ECO:0000313" key="2">
    <source>
        <dbReference type="EMBL" id="KAH8097103.1"/>
    </source>
</evidence>